<evidence type="ECO:0000313" key="1">
    <source>
        <dbReference type="EMBL" id="PPK94892.1"/>
    </source>
</evidence>
<dbReference type="Proteomes" id="UP000239002">
    <property type="component" value="Unassembled WGS sequence"/>
</dbReference>
<proteinExistence type="predicted"/>
<dbReference type="RefSeq" id="WP_104515343.1">
    <property type="nucleotide sequence ID" value="NZ_MQVW01000024.1"/>
</dbReference>
<accession>A0A2S6IKY3</accession>
<comment type="caution">
    <text evidence="1">The sequence shown here is derived from an EMBL/GenBank/DDBJ whole genome shotgun (WGS) entry which is preliminary data.</text>
</comment>
<protein>
    <submittedName>
        <fullName evidence="1">Uncharacterized protein</fullName>
    </submittedName>
</protein>
<dbReference type="EMBL" id="PTJE01000003">
    <property type="protein sequence ID" value="PPK94892.1"/>
    <property type="molecule type" value="Genomic_DNA"/>
</dbReference>
<sequence length="212" mass="24342">MPEKHLVFTEEPDYNGYDVVYYKDNDKHYLDISNIDGLQTLHLIRKNHLIVNYNEQSELSRTNHKITSGYVQYENLQQPPKTLAEWIDKSGAKSFDFNYHRYIFVETIFNGSKITSLHFDSIGIDGLINRSGSKNEFTFSMPFIKGLQEKFGENAKIFFGYNDKHYKSLALKIQGNGKEGTFDISYDPPPAPARQSGVSSSFVGEIKKVKHI</sequence>
<evidence type="ECO:0000313" key="2">
    <source>
        <dbReference type="Proteomes" id="UP000239002"/>
    </source>
</evidence>
<keyword evidence="2" id="KW-1185">Reference proteome</keyword>
<reference evidence="1 2" key="1">
    <citation type="submission" date="2018-02" db="EMBL/GenBank/DDBJ databases">
        <title>Genomic Encyclopedia of Archaeal and Bacterial Type Strains, Phase II (KMG-II): from individual species to whole genera.</title>
        <authorList>
            <person name="Goeker M."/>
        </authorList>
    </citation>
    <scope>NUCLEOTIDE SEQUENCE [LARGE SCALE GENOMIC DNA]</scope>
    <source>
        <strain evidence="1 2">DSM 16809</strain>
    </source>
</reference>
<organism evidence="1 2">
    <name type="scientific">Nonlabens xylanidelens</name>
    <dbReference type="NCBI Taxonomy" id="191564"/>
    <lineage>
        <taxon>Bacteria</taxon>
        <taxon>Pseudomonadati</taxon>
        <taxon>Bacteroidota</taxon>
        <taxon>Flavobacteriia</taxon>
        <taxon>Flavobacteriales</taxon>
        <taxon>Flavobacteriaceae</taxon>
        <taxon>Nonlabens</taxon>
    </lineage>
</organism>
<name>A0A2S6IKY3_9FLAO</name>
<dbReference type="AlphaFoldDB" id="A0A2S6IKY3"/>
<gene>
    <name evidence="1" type="ORF">LY01_01645</name>
</gene>